<evidence type="ECO:0000256" key="2">
    <source>
        <dbReference type="ARBA" id="ARBA00011738"/>
    </source>
</evidence>
<keyword evidence="7 15" id="KW-0227">DNA damage</keyword>
<dbReference type="InterPro" id="IPR036614">
    <property type="entry name" value="RusA-like_sf"/>
</dbReference>
<dbReference type="InterPro" id="IPR016281">
    <property type="entry name" value="Endonuclease_RusA"/>
</dbReference>
<gene>
    <name evidence="16" type="ORF">CJD50_17730</name>
</gene>
<dbReference type="PIRSF" id="PIRSF001007">
    <property type="entry name" value="RusA"/>
    <property type="match status" value="1"/>
</dbReference>
<dbReference type="EC" id="3.1.21.10" evidence="14 15"/>
<dbReference type="OrthoDB" id="73971at2"/>
<keyword evidence="9" id="KW-0460">Magnesium</keyword>
<keyword evidence="8 15" id="KW-0378">Hydrolase</keyword>
<evidence type="ECO:0000256" key="10">
    <source>
        <dbReference type="ARBA" id="ARBA00023172"/>
    </source>
</evidence>
<dbReference type="AlphaFoldDB" id="A0A2A2M9J0"/>
<evidence type="ECO:0000256" key="11">
    <source>
        <dbReference type="ARBA" id="ARBA00023204"/>
    </source>
</evidence>
<evidence type="ECO:0000256" key="3">
    <source>
        <dbReference type="ARBA" id="ARBA00014885"/>
    </source>
</evidence>
<comment type="caution">
    <text evidence="16">The sequence shown here is derived from an EMBL/GenBank/DDBJ whole genome shotgun (WGS) entry which is preliminary data.</text>
</comment>
<accession>A0A2A2M9J0</accession>
<keyword evidence="10" id="KW-0233">DNA recombination</keyword>
<dbReference type="GO" id="GO:0006310">
    <property type="term" value="P:DNA recombination"/>
    <property type="evidence" value="ECO:0007669"/>
    <property type="project" value="UniProtKB-KW"/>
</dbReference>
<evidence type="ECO:0000313" key="17">
    <source>
        <dbReference type="Proteomes" id="UP000218796"/>
    </source>
</evidence>
<evidence type="ECO:0000256" key="7">
    <source>
        <dbReference type="ARBA" id="ARBA00022763"/>
    </source>
</evidence>
<dbReference type="Gene3D" id="3.30.1330.70">
    <property type="entry name" value="Holliday junction resolvase RusA"/>
    <property type="match status" value="1"/>
</dbReference>
<dbReference type="EMBL" id="NQMS01000008">
    <property type="protein sequence ID" value="PAV95276.1"/>
    <property type="molecule type" value="Genomic_DNA"/>
</dbReference>
<evidence type="ECO:0000256" key="15">
    <source>
        <dbReference type="PIRNR" id="PIRNR001007"/>
    </source>
</evidence>
<evidence type="ECO:0000256" key="1">
    <source>
        <dbReference type="ARBA" id="ARBA00001946"/>
    </source>
</evidence>
<name>A0A2A2M9J0_9GAMM</name>
<comment type="subunit">
    <text evidence="2">Homodimer.</text>
</comment>
<protein>
    <recommendedName>
        <fullName evidence="3 15">Crossover junction endodeoxyribonuclease rusA</fullName>
        <ecNumber evidence="14 15">3.1.21.10</ecNumber>
    </recommendedName>
</protein>
<keyword evidence="11 15" id="KW-0234">DNA repair</keyword>
<comment type="cofactor">
    <cofactor evidence="1">
        <name>Mg(2+)</name>
        <dbReference type="ChEBI" id="CHEBI:18420"/>
    </cofactor>
</comment>
<sequence>MKLILPFPPSVNGYWRAPNKGASIGKHLVSERGRKYQAETYAMVIEQLRRKPQAITEHVSVSVVLFPPTKAKRDLDNYFKALFDALTKANVWADDSQIKELSAKWGPVVKGGRVELLIGEVTVCA</sequence>
<comment type="catalytic activity">
    <reaction evidence="13 15">
        <text>Endonucleolytic cleavage at a junction such as a reciprocal single-stranded crossover between two homologous DNA duplexes (Holliday junction).</text>
        <dbReference type="EC" id="3.1.21.10"/>
    </reaction>
</comment>
<keyword evidence="17" id="KW-1185">Reference proteome</keyword>
<comment type="function">
    <text evidence="12">Endonuclease that resolves Holliday junction intermediates made during homologous genetic recombination and DNA repair. Exhibits sequence and structure-selective cleavage of four-way DNA junctions, where it introduces symmetrical nicks in two strands of the same polarity at the 5' side of CC dinucleotides. Corrects the defects in genetic recombination and DNA repair associated with inactivation of RuvAB or RuvC.</text>
</comment>
<dbReference type="GO" id="GO:0008821">
    <property type="term" value="F:crossover junction DNA endonuclease activity"/>
    <property type="evidence" value="ECO:0007669"/>
    <property type="project" value="UniProtKB-EC"/>
</dbReference>
<evidence type="ECO:0000256" key="12">
    <source>
        <dbReference type="ARBA" id="ARBA00024745"/>
    </source>
</evidence>
<evidence type="ECO:0000313" key="16">
    <source>
        <dbReference type="EMBL" id="PAV95276.1"/>
    </source>
</evidence>
<comment type="similarity">
    <text evidence="15">Belongs to the rusA family.</text>
</comment>
<dbReference type="InterPro" id="IPR008822">
    <property type="entry name" value="Endonuclease_RusA-like"/>
</dbReference>
<reference evidence="16 17" key="1">
    <citation type="submission" date="2017-08" db="EMBL/GenBank/DDBJ databases">
        <title>Draft Genome Sequence of Hafnia alvei CITHA-6 Isolated from Raw Bovine Milk.</title>
        <authorList>
            <person name="Culligan E.P."/>
            <person name="Mcsweeney A."/>
            <person name="O'Doherty C."/>
            <person name="Gleeson E."/>
            <person name="O'Riordan D."/>
            <person name="Sleator R.D."/>
        </authorList>
    </citation>
    <scope>NUCLEOTIDE SEQUENCE [LARGE SCALE GENOMIC DNA]</scope>
    <source>
        <strain evidence="16 17">CITHA-6</strain>
    </source>
</reference>
<keyword evidence="4 15" id="KW-0540">Nuclease</keyword>
<proteinExistence type="inferred from homology"/>
<dbReference type="Pfam" id="PF05866">
    <property type="entry name" value="RusA"/>
    <property type="match status" value="1"/>
</dbReference>
<organism evidence="16 17">
    <name type="scientific">Hafnia paralvei</name>
    <dbReference type="NCBI Taxonomy" id="546367"/>
    <lineage>
        <taxon>Bacteria</taxon>
        <taxon>Pseudomonadati</taxon>
        <taxon>Pseudomonadota</taxon>
        <taxon>Gammaproteobacteria</taxon>
        <taxon>Enterobacterales</taxon>
        <taxon>Hafniaceae</taxon>
        <taxon>Hafnia</taxon>
    </lineage>
</organism>
<keyword evidence="5" id="KW-0479">Metal-binding</keyword>
<evidence type="ECO:0000256" key="5">
    <source>
        <dbReference type="ARBA" id="ARBA00022723"/>
    </source>
</evidence>
<evidence type="ECO:0000256" key="14">
    <source>
        <dbReference type="ARBA" id="ARBA00029488"/>
    </source>
</evidence>
<evidence type="ECO:0000256" key="4">
    <source>
        <dbReference type="ARBA" id="ARBA00022722"/>
    </source>
</evidence>
<evidence type="ECO:0000256" key="8">
    <source>
        <dbReference type="ARBA" id="ARBA00022801"/>
    </source>
</evidence>
<dbReference type="Proteomes" id="UP000218796">
    <property type="component" value="Unassembled WGS sequence"/>
</dbReference>
<keyword evidence="6 15" id="KW-0255">Endonuclease</keyword>
<evidence type="ECO:0000256" key="13">
    <source>
        <dbReference type="ARBA" id="ARBA00029354"/>
    </source>
</evidence>
<evidence type="ECO:0000256" key="9">
    <source>
        <dbReference type="ARBA" id="ARBA00022842"/>
    </source>
</evidence>
<evidence type="ECO:0000256" key="6">
    <source>
        <dbReference type="ARBA" id="ARBA00022759"/>
    </source>
</evidence>
<dbReference type="RefSeq" id="WP_095661679.1">
    <property type="nucleotide sequence ID" value="NZ_NQMS01000008.1"/>
</dbReference>
<dbReference type="SUPFAM" id="SSF103084">
    <property type="entry name" value="Holliday junction resolvase RusA"/>
    <property type="match status" value="1"/>
</dbReference>
<dbReference type="GO" id="GO:0006281">
    <property type="term" value="P:DNA repair"/>
    <property type="evidence" value="ECO:0007669"/>
    <property type="project" value="UniProtKB-KW"/>
</dbReference>
<dbReference type="GO" id="GO:0000287">
    <property type="term" value="F:magnesium ion binding"/>
    <property type="evidence" value="ECO:0007669"/>
    <property type="project" value="InterPro"/>
</dbReference>
<comment type="function">
    <text evidence="15">Endonuclease that resolves Holliday junction intermediates made during homologous genetic recombination and DNA repair. Exhibits sequence and structure-selective cleavage of four-way DNA junctions, where it introduces symmetrical nicks in two strands of the same polarity at the 5' side of dinucleotides. Corrects the defects in genetic recombination and DNA repair associated with inactivation of ruvAB or ruvC.</text>
</comment>